<keyword evidence="7 15" id="KW-0548">Nucleotidyltransferase</keyword>
<evidence type="ECO:0000256" key="12">
    <source>
        <dbReference type="ARBA" id="ARBA00023268"/>
    </source>
</evidence>
<keyword evidence="5 15" id="KW-0288">FMN</keyword>
<keyword evidence="11 15" id="KW-0067">ATP-binding</keyword>
<dbReference type="PANTHER" id="PTHR22749">
    <property type="entry name" value="RIBOFLAVIN KINASE/FMN ADENYLYLTRANSFERASE"/>
    <property type="match status" value="1"/>
</dbReference>
<dbReference type="InterPro" id="IPR015864">
    <property type="entry name" value="FAD_synthase"/>
</dbReference>
<evidence type="ECO:0000256" key="15">
    <source>
        <dbReference type="PIRNR" id="PIRNR004491"/>
    </source>
</evidence>
<evidence type="ECO:0000313" key="17">
    <source>
        <dbReference type="EMBL" id="MBB5185319.1"/>
    </source>
</evidence>
<dbReference type="UniPathway" id="UPA00276">
    <property type="reaction ID" value="UER00406"/>
</dbReference>
<dbReference type="NCBIfam" id="NF004162">
    <property type="entry name" value="PRK05627.1-5"/>
    <property type="match status" value="1"/>
</dbReference>
<evidence type="ECO:0000256" key="6">
    <source>
        <dbReference type="ARBA" id="ARBA00022679"/>
    </source>
</evidence>
<dbReference type="EC" id="2.7.1.26" evidence="15"/>
<evidence type="ECO:0000256" key="4">
    <source>
        <dbReference type="ARBA" id="ARBA00022630"/>
    </source>
</evidence>
<dbReference type="UniPathway" id="UPA00277">
    <property type="reaction ID" value="UER00407"/>
</dbReference>
<dbReference type="InterPro" id="IPR023468">
    <property type="entry name" value="Riboflavin_kinase"/>
</dbReference>
<dbReference type="CDD" id="cd02064">
    <property type="entry name" value="FAD_synthetase_N"/>
    <property type="match status" value="1"/>
</dbReference>
<dbReference type="GO" id="GO:0009398">
    <property type="term" value="P:FMN biosynthetic process"/>
    <property type="evidence" value="ECO:0007669"/>
    <property type="project" value="UniProtKB-UniRule"/>
</dbReference>
<dbReference type="RefSeq" id="WP_183376151.1">
    <property type="nucleotide sequence ID" value="NZ_CAWVLV010000029.1"/>
</dbReference>
<name>A0A7W8FX60_9FIRM</name>
<dbReference type="Gene3D" id="2.40.30.30">
    <property type="entry name" value="Riboflavin kinase-like"/>
    <property type="match status" value="1"/>
</dbReference>
<dbReference type="SMART" id="SM00904">
    <property type="entry name" value="Flavokinase"/>
    <property type="match status" value="1"/>
</dbReference>
<sequence length="323" mass="37124">MEILRIDHTHLPPLSDSIACIGFFDGLHKGHQALILETLEQAKKESLPSSLITFDPDPWTIFHPDRKIYHILPLEDKMKIAEAMGLDRVIILHFTEDFAALSVYDFHLLLHHLHIKHLICGFDFAYAYKNQGNVDTLHNQNFFSVKVIDKIQDKNGKISSTRIENSLLQGWVLHAAQMLGACYSLEGIVQHGYHRGSSLLSFPTANLRLNHEYLIPKEGVYSGLAEWKSILYPSMINIGKNPTFNNDALTIEAHLIDFNKDLYDQKIRLYFVDRIRDEMRFSGVSALKSQLQRDILTTKEQLNEHSDLITTTAKLWNKNVFME</sequence>
<comment type="function">
    <text evidence="1">Catalyzes the phosphorylation of riboflavin to FMN followed by the adenylation of FMN to FAD.</text>
</comment>
<evidence type="ECO:0000256" key="5">
    <source>
        <dbReference type="ARBA" id="ARBA00022643"/>
    </source>
</evidence>
<dbReference type="Pfam" id="PF01687">
    <property type="entry name" value="Flavokinase"/>
    <property type="match status" value="1"/>
</dbReference>
<feature type="domain" description="Riboflavin kinase" evidence="16">
    <location>
        <begin position="178"/>
        <end position="303"/>
    </location>
</feature>
<dbReference type="GO" id="GO:0009231">
    <property type="term" value="P:riboflavin biosynthetic process"/>
    <property type="evidence" value="ECO:0007669"/>
    <property type="project" value="InterPro"/>
</dbReference>
<keyword evidence="9 15" id="KW-0418">Kinase</keyword>
<dbReference type="PIRSF" id="PIRSF004491">
    <property type="entry name" value="FAD_Synth"/>
    <property type="match status" value="1"/>
</dbReference>
<evidence type="ECO:0000256" key="11">
    <source>
        <dbReference type="ARBA" id="ARBA00022840"/>
    </source>
</evidence>
<dbReference type="SUPFAM" id="SSF52374">
    <property type="entry name" value="Nucleotidylyl transferase"/>
    <property type="match status" value="1"/>
</dbReference>
<gene>
    <name evidence="17" type="ORF">HNQ43_001373</name>
</gene>
<dbReference type="PANTHER" id="PTHR22749:SF6">
    <property type="entry name" value="RIBOFLAVIN KINASE"/>
    <property type="match status" value="1"/>
</dbReference>
<dbReference type="GO" id="GO:0005524">
    <property type="term" value="F:ATP binding"/>
    <property type="evidence" value="ECO:0007669"/>
    <property type="project" value="UniProtKB-UniRule"/>
</dbReference>
<dbReference type="AlphaFoldDB" id="A0A7W8FX60"/>
<dbReference type="InterPro" id="IPR002606">
    <property type="entry name" value="Riboflavin_kinase_bac"/>
</dbReference>
<comment type="pathway">
    <text evidence="2 15">Cofactor biosynthesis; FAD biosynthesis; FAD from FMN: step 1/1.</text>
</comment>
<dbReference type="GO" id="GO:0006747">
    <property type="term" value="P:FAD biosynthetic process"/>
    <property type="evidence" value="ECO:0007669"/>
    <property type="project" value="UniProtKB-UniRule"/>
</dbReference>
<evidence type="ECO:0000259" key="16">
    <source>
        <dbReference type="SMART" id="SM00904"/>
    </source>
</evidence>
<comment type="caution">
    <text evidence="17">The sequence shown here is derived from an EMBL/GenBank/DDBJ whole genome shotgun (WGS) entry which is preliminary data.</text>
</comment>
<evidence type="ECO:0000256" key="10">
    <source>
        <dbReference type="ARBA" id="ARBA00022827"/>
    </source>
</evidence>
<keyword evidence="12" id="KW-0511">Multifunctional enzyme</keyword>
<evidence type="ECO:0000256" key="14">
    <source>
        <dbReference type="ARBA" id="ARBA00049494"/>
    </source>
</evidence>
<dbReference type="InterPro" id="IPR015865">
    <property type="entry name" value="Riboflavin_kinase_bac/euk"/>
</dbReference>
<dbReference type="InterPro" id="IPR014729">
    <property type="entry name" value="Rossmann-like_a/b/a_fold"/>
</dbReference>
<evidence type="ECO:0000256" key="8">
    <source>
        <dbReference type="ARBA" id="ARBA00022741"/>
    </source>
</evidence>
<comment type="pathway">
    <text evidence="3 15">Cofactor biosynthesis; FMN biosynthesis; FMN from riboflavin (ATP route): step 1/1.</text>
</comment>
<keyword evidence="6 15" id="KW-0808">Transferase</keyword>
<dbReference type="InterPro" id="IPR023465">
    <property type="entry name" value="Riboflavin_kinase_dom_sf"/>
</dbReference>
<dbReference type="GO" id="GO:0008531">
    <property type="term" value="F:riboflavin kinase activity"/>
    <property type="evidence" value="ECO:0007669"/>
    <property type="project" value="UniProtKB-UniRule"/>
</dbReference>
<comment type="catalytic activity">
    <reaction evidence="14 15">
        <text>FMN + ATP + H(+) = FAD + diphosphate</text>
        <dbReference type="Rhea" id="RHEA:17237"/>
        <dbReference type="ChEBI" id="CHEBI:15378"/>
        <dbReference type="ChEBI" id="CHEBI:30616"/>
        <dbReference type="ChEBI" id="CHEBI:33019"/>
        <dbReference type="ChEBI" id="CHEBI:57692"/>
        <dbReference type="ChEBI" id="CHEBI:58210"/>
        <dbReference type="EC" id="2.7.7.2"/>
    </reaction>
</comment>
<comment type="similarity">
    <text evidence="15">Belongs to the ribF family.</text>
</comment>
<organism evidence="17 18">
    <name type="scientific">Faecalicoccus acidiformans</name>
    <dbReference type="NCBI Taxonomy" id="915173"/>
    <lineage>
        <taxon>Bacteria</taxon>
        <taxon>Bacillati</taxon>
        <taxon>Bacillota</taxon>
        <taxon>Erysipelotrichia</taxon>
        <taxon>Erysipelotrichales</taxon>
        <taxon>Erysipelotrichaceae</taxon>
        <taxon>Faecalicoccus</taxon>
    </lineage>
</organism>
<evidence type="ECO:0000256" key="2">
    <source>
        <dbReference type="ARBA" id="ARBA00004726"/>
    </source>
</evidence>
<comment type="catalytic activity">
    <reaction evidence="13 15">
        <text>riboflavin + ATP = FMN + ADP + H(+)</text>
        <dbReference type="Rhea" id="RHEA:14357"/>
        <dbReference type="ChEBI" id="CHEBI:15378"/>
        <dbReference type="ChEBI" id="CHEBI:30616"/>
        <dbReference type="ChEBI" id="CHEBI:57986"/>
        <dbReference type="ChEBI" id="CHEBI:58210"/>
        <dbReference type="ChEBI" id="CHEBI:456216"/>
        <dbReference type="EC" id="2.7.1.26"/>
    </reaction>
</comment>
<dbReference type="Proteomes" id="UP000521313">
    <property type="component" value="Unassembled WGS sequence"/>
</dbReference>
<evidence type="ECO:0000256" key="13">
    <source>
        <dbReference type="ARBA" id="ARBA00047880"/>
    </source>
</evidence>
<dbReference type="Pfam" id="PF06574">
    <property type="entry name" value="FAD_syn"/>
    <property type="match status" value="1"/>
</dbReference>
<proteinExistence type="inferred from homology"/>
<keyword evidence="10 15" id="KW-0274">FAD</keyword>
<dbReference type="EMBL" id="JACHHD010000013">
    <property type="protein sequence ID" value="MBB5185319.1"/>
    <property type="molecule type" value="Genomic_DNA"/>
</dbReference>
<reference evidence="17 18" key="1">
    <citation type="submission" date="2020-08" db="EMBL/GenBank/DDBJ databases">
        <title>Genomic Encyclopedia of Type Strains, Phase IV (KMG-IV): sequencing the most valuable type-strain genomes for metagenomic binning, comparative biology and taxonomic classification.</title>
        <authorList>
            <person name="Goeker M."/>
        </authorList>
    </citation>
    <scope>NUCLEOTIDE SEQUENCE [LARGE SCALE GENOMIC DNA]</scope>
    <source>
        <strain evidence="17 18">DSM 26963</strain>
    </source>
</reference>
<dbReference type="NCBIfam" id="TIGR00083">
    <property type="entry name" value="ribF"/>
    <property type="match status" value="1"/>
</dbReference>
<protein>
    <recommendedName>
        <fullName evidence="15">Riboflavin biosynthesis protein</fullName>
    </recommendedName>
    <domain>
        <recommendedName>
            <fullName evidence="15">Riboflavin kinase</fullName>
            <ecNumber evidence="15">2.7.1.26</ecNumber>
        </recommendedName>
        <alternativeName>
            <fullName evidence="15">Flavokinase</fullName>
        </alternativeName>
    </domain>
    <domain>
        <recommendedName>
            <fullName evidence="15">FMN adenylyltransferase</fullName>
            <ecNumber evidence="15">2.7.7.2</ecNumber>
        </recommendedName>
        <alternativeName>
            <fullName evidence="15">FAD pyrophosphorylase</fullName>
        </alternativeName>
        <alternativeName>
            <fullName evidence="15">FAD synthase</fullName>
        </alternativeName>
    </domain>
</protein>
<keyword evidence="4 15" id="KW-0285">Flavoprotein</keyword>
<evidence type="ECO:0000256" key="9">
    <source>
        <dbReference type="ARBA" id="ARBA00022777"/>
    </source>
</evidence>
<evidence type="ECO:0000256" key="7">
    <source>
        <dbReference type="ARBA" id="ARBA00022695"/>
    </source>
</evidence>
<dbReference type="FunFam" id="2.40.30.30:FF:000003">
    <property type="entry name" value="Riboflavin biosynthesis protein"/>
    <property type="match status" value="1"/>
</dbReference>
<evidence type="ECO:0000256" key="3">
    <source>
        <dbReference type="ARBA" id="ARBA00005201"/>
    </source>
</evidence>
<dbReference type="GO" id="GO:0003919">
    <property type="term" value="F:FMN adenylyltransferase activity"/>
    <property type="evidence" value="ECO:0007669"/>
    <property type="project" value="UniProtKB-UniRule"/>
</dbReference>
<evidence type="ECO:0000256" key="1">
    <source>
        <dbReference type="ARBA" id="ARBA00002121"/>
    </source>
</evidence>
<evidence type="ECO:0000313" key="18">
    <source>
        <dbReference type="Proteomes" id="UP000521313"/>
    </source>
</evidence>
<dbReference type="EC" id="2.7.7.2" evidence="15"/>
<keyword evidence="8 15" id="KW-0547">Nucleotide-binding</keyword>
<accession>A0A7W8FX60</accession>
<dbReference type="Gene3D" id="3.40.50.620">
    <property type="entry name" value="HUPs"/>
    <property type="match status" value="1"/>
</dbReference>
<dbReference type="SUPFAM" id="SSF82114">
    <property type="entry name" value="Riboflavin kinase-like"/>
    <property type="match status" value="1"/>
</dbReference>